<dbReference type="CDD" id="cd00293">
    <property type="entry name" value="USP-like"/>
    <property type="match status" value="1"/>
</dbReference>
<gene>
    <name evidence="3" type="ORF">FC56_GL000926</name>
</gene>
<dbReference type="PATRIC" id="fig|1423802.4.peg.939"/>
<dbReference type="InterPro" id="IPR006015">
    <property type="entry name" value="Universal_stress_UspA"/>
</dbReference>
<dbReference type="Gene3D" id="3.40.50.620">
    <property type="entry name" value="HUPs"/>
    <property type="match status" value="1"/>
</dbReference>
<dbReference type="InterPro" id="IPR006016">
    <property type="entry name" value="UspA"/>
</dbReference>
<feature type="domain" description="UspA" evidence="2">
    <location>
        <begin position="6"/>
        <end position="145"/>
    </location>
</feature>
<dbReference type="Pfam" id="PF00582">
    <property type="entry name" value="Usp"/>
    <property type="match status" value="1"/>
</dbReference>
<evidence type="ECO:0000313" key="4">
    <source>
        <dbReference type="Proteomes" id="UP000051256"/>
    </source>
</evidence>
<name>A0A0R2CNK8_9LACO</name>
<dbReference type="EMBL" id="AYZR01000009">
    <property type="protein sequence ID" value="KRM93261.1"/>
    <property type="molecule type" value="Genomic_DNA"/>
</dbReference>
<dbReference type="PANTHER" id="PTHR46268">
    <property type="entry name" value="STRESS RESPONSE PROTEIN NHAX"/>
    <property type="match status" value="1"/>
</dbReference>
<dbReference type="InterPro" id="IPR014729">
    <property type="entry name" value="Rossmann-like_a/b/a_fold"/>
</dbReference>
<sequence length="147" mass="16055">MEAENMYANILVPIDGSENAEKAVKEAIALAQIHHSKLHVVMVATDQRYIQYGVTLGQDVMDQFEKAADKTLQQAEDEIKVAGVAVETHYVVGIPKIQIAEKLPVTLKTDLTVMGKSGMSGISRAFLGSTTEYVVRHSESNVLVVEN</sequence>
<proteinExistence type="inferred from homology"/>
<protein>
    <submittedName>
        <fullName evidence="3">Universal stress family protein</fullName>
    </submittedName>
</protein>
<dbReference type="AlphaFoldDB" id="A0A0R2CNK8"/>
<dbReference type="SUPFAM" id="SSF52402">
    <property type="entry name" value="Adenine nucleotide alpha hydrolases-like"/>
    <property type="match status" value="1"/>
</dbReference>
<evidence type="ECO:0000256" key="1">
    <source>
        <dbReference type="ARBA" id="ARBA00008791"/>
    </source>
</evidence>
<comment type="caution">
    <text evidence="3">The sequence shown here is derived from an EMBL/GenBank/DDBJ whole genome shotgun (WGS) entry which is preliminary data.</text>
</comment>
<evidence type="ECO:0000259" key="2">
    <source>
        <dbReference type="Pfam" id="PF00582"/>
    </source>
</evidence>
<dbReference type="Proteomes" id="UP000051256">
    <property type="component" value="Unassembled WGS sequence"/>
</dbReference>
<dbReference type="PANTHER" id="PTHR46268:SF6">
    <property type="entry name" value="UNIVERSAL STRESS PROTEIN UP12"/>
    <property type="match status" value="1"/>
</dbReference>
<dbReference type="STRING" id="1423802.FC56_GL000926"/>
<accession>A0A0R2CNK8</accession>
<dbReference type="PRINTS" id="PR01438">
    <property type="entry name" value="UNVRSLSTRESS"/>
</dbReference>
<comment type="similarity">
    <text evidence="1">Belongs to the universal stress protein A family.</text>
</comment>
<keyword evidence="4" id="KW-1185">Reference proteome</keyword>
<evidence type="ECO:0000313" key="3">
    <source>
        <dbReference type="EMBL" id="KRM93261.1"/>
    </source>
</evidence>
<reference evidence="3 4" key="1">
    <citation type="journal article" date="2015" name="Genome Announc.">
        <title>Expanding the biotechnology potential of lactobacilli through comparative genomics of 213 strains and associated genera.</title>
        <authorList>
            <person name="Sun Z."/>
            <person name="Harris H.M."/>
            <person name="McCann A."/>
            <person name="Guo C."/>
            <person name="Argimon S."/>
            <person name="Zhang W."/>
            <person name="Yang X."/>
            <person name="Jeffery I.B."/>
            <person name="Cooney J.C."/>
            <person name="Kagawa T.F."/>
            <person name="Liu W."/>
            <person name="Song Y."/>
            <person name="Salvetti E."/>
            <person name="Wrobel A."/>
            <person name="Rasinkangas P."/>
            <person name="Parkhill J."/>
            <person name="Rea M.C."/>
            <person name="O'Sullivan O."/>
            <person name="Ritari J."/>
            <person name="Douillard F.P."/>
            <person name="Paul Ross R."/>
            <person name="Yang R."/>
            <person name="Briner A.E."/>
            <person name="Felis G.E."/>
            <person name="de Vos W.M."/>
            <person name="Barrangou R."/>
            <person name="Klaenhammer T.R."/>
            <person name="Caufield P.W."/>
            <person name="Cui Y."/>
            <person name="Zhang H."/>
            <person name="O'Toole P.W."/>
        </authorList>
    </citation>
    <scope>NUCLEOTIDE SEQUENCE [LARGE SCALE GENOMIC DNA]</scope>
    <source>
        <strain evidence="3 4">DSM 24302</strain>
    </source>
</reference>
<organism evidence="3 4">
    <name type="scientific">Lentilactobacillus senioris DSM 24302 = JCM 17472</name>
    <dbReference type="NCBI Taxonomy" id="1423802"/>
    <lineage>
        <taxon>Bacteria</taxon>
        <taxon>Bacillati</taxon>
        <taxon>Bacillota</taxon>
        <taxon>Bacilli</taxon>
        <taxon>Lactobacillales</taxon>
        <taxon>Lactobacillaceae</taxon>
        <taxon>Lentilactobacillus</taxon>
    </lineage>
</organism>